<name>A0ABD5UJX4_9EURY</name>
<feature type="transmembrane region" description="Helical" evidence="1">
    <location>
        <begin position="16"/>
        <end position="37"/>
    </location>
</feature>
<keyword evidence="1" id="KW-0472">Membrane</keyword>
<keyword evidence="1" id="KW-1133">Transmembrane helix</keyword>
<evidence type="ECO:0000313" key="3">
    <source>
        <dbReference type="Proteomes" id="UP001596333"/>
    </source>
</evidence>
<feature type="transmembrane region" description="Helical" evidence="1">
    <location>
        <begin position="49"/>
        <end position="71"/>
    </location>
</feature>
<keyword evidence="3" id="KW-1185">Reference proteome</keyword>
<organism evidence="2 3">
    <name type="scientific">Halorubrum trueperi</name>
    <dbReference type="NCBI Taxonomy" id="2004704"/>
    <lineage>
        <taxon>Archaea</taxon>
        <taxon>Methanobacteriati</taxon>
        <taxon>Methanobacteriota</taxon>
        <taxon>Stenosarchaea group</taxon>
        <taxon>Halobacteria</taxon>
        <taxon>Halobacteriales</taxon>
        <taxon>Haloferacaceae</taxon>
        <taxon>Halorubrum</taxon>
    </lineage>
</organism>
<sequence>MSPLPIAAAESVRPRVLLAPLGVWLLMAVLAVTNGVFREIIIIPRIGEYPGHVVSTAMLVAAILGVSFAFFRWTATEYALAELVAVGVGWTVLTVGFEFLVGHVEGTPVSVTLGQYNVFAGQAWIAVPLALLIAPLLFGR</sequence>
<gene>
    <name evidence="2" type="ORF">ACFQEY_12365</name>
</gene>
<dbReference type="AlphaFoldDB" id="A0ABD5UJX4"/>
<evidence type="ECO:0000313" key="2">
    <source>
        <dbReference type="EMBL" id="MFC6889805.1"/>
    </source>
</evidence>
<evidence type="ECO:0000256" key="1">
    <source>
        <dbReference type="SAM" id="Phobius"/>
    </source>
</evidence>
<feature type="transmembrane region" description="Helical" evidence="1">
    <location>
        <begin position="116"/>
        <end position="138"/>
    </location>
</feature>
<comment type="caution">
    <text evidence="2">The sequence shown here is derived from an EMBL/GenBank/DDBJ whole genome shotgun (WGS) entry which is preliminary data.</text>
</comment>
<feature type="transmembrane region" description="Helical" evidence="1">
    <location>
        <begin position="83"/>
        <end position="104"/>
    </location>
</feature>
<dbReference type="RefSeq" id="WP_379768954.1">
    <property type="nucleotide sequence ID" value="NZ_JBHSXI010000012.1"/>
</dbReference>
<keyword evidence="1" id="KW-0812">Transmembrane</keyword>
<dbReference type="EMBL" id="JBHSXI010000012">
    <property type="protein sequence ID" value="MFC6889805.1"/>
    <property type="molecule type" value="Genomic_DNA"/>
</dbReference>
<dbReference type="Proteomes" id="UP001596333">
    <property type="component" value="Unassembled WGS sequence"/>
</dbReference>
<protein>
    <submittedName>
        <fullName evidence="2">Uncharacterized protein</fullName>
    </submittedName>
</protein>
<proteinExistence type="predicted"/>
<reference evidence="2 3" key="1">
    <citation type="journal article" date="2019" name="Int. J. Syst. Evol. Microbiol.">
        <title>The Global Catalogue of Microorganisms (GCM) 10K type strain sequencing project: providing services to taxonomists for standard genome sequencing and annotation.</title>
        <authorList>
            <consortium name="The Broad Institute Genomics Platform"/>
            <consortium name="The Broad Institute Genome Sequencing Center for Infectious Disease"/>
            <person name="Wu L."/>
            <person name="Ma J."/>
        </authorList>
    </citation>
    <scope>NUCLEOTIDE SEQUENCE [LARGE SCALE GENOMIC DNA]</scope>
    <source>
        <strain evidence="2 3">Y73</strain>
    </source>
</reference>
<accession>A0ABD5UJX4</accession>